<dbReference type="GO" id="GO:0034335">
    <property type="term" value="F:DNA negative supercoiling activity"/>
    <property type="evidence" value="ECO:0007669"/>
    <property type="project" value="UniProtKB-ARBA"/>
</dbReference>
<evidence type="ECO:0000313" key="13">
    <source>
        <dbReference type="Proteomes" id="UP000015524"/>
    </source>
</evidence>
<keyword evidence="4 8" id="KW-0067">ATP-binding</keyword>
<dbReference type="NCBIfam" id="TIGR01063">
    <property type="entry name" value="gyrA"/>
    <property type="match status" value="1"/>
</dbReference>
<feature type="short sequence motif" description="GyrA-box" evidence="8">
    <location>
        <begin position="555"/>
        <end position="561"/>
    </location>
</feature>
<protein>
    <recommendedName>
        <fullName evidence="8">DNA gyrase subunit A</fullName>
        <ecNumber evidence="8">5.6.2.2</ecNumber>
    </recommendedName>
</protein>
<dbReference type="EMBL" id="ATIB01000086">
    <property type="protein sequence ID" value="EQA97681.1"/>
    <property type="molecule type" value="Genomic_DNA"/>
</dbReference>
<dbReference type="GO" id="GO:0006261">
    <property type="term" value="P:DNA-templated DNA replication"/>
    <property type="evidence" value="ECO:0007669"/>
    <property type="project" value="UniProtKB-UniRule"/>
</dbReference>
<dbReference type="InterPro" id="IPR013760">
    <property type="entry name" value="Topo_IIA-like_dom_sf"/>
</dbReference>
<evidence type="ECO:0000256" key="2">
    <source>
        <dbReference type="ARBA" id="ARBA00008263"/>
    </source>
</evidence>
<evidence type="ECO:0000256" key="4">
    <source>
        <dbReference type="ARBA" id="ARBA00022840"/>
    </source>
</evidence>
<dbReference type="PROSITE" id="PS52040">
    <property type="entry name" value="TOPO_IIA"/>
    <property type="match status" value="1"/>
</dbReference>
<dbReference type="SUPFAM" id="SSF101904">
    <property type="entry name" value="GyrA/ParC C-terminal domain-like"/>
    <property type="match status" value="1"/>
</dbReference>
<evidence type="ECO:0000259" key="11">
    <source>
        <dbReference type="PROSITE" id="PS52040"/>
    </source>
</evidence>
<dbReference type="Gene3D" id="1.10.268.10">
    <property type="entry name" value="Topoisomerase, domain 3"/>
    <property type="match status" value="1"/>
</dbReference>
<dbReference type="GO" id="GO:0005737">
    <property type="term" value="C:cytoplasm"/>
    <property type="evidence" value="ECO:0007669"/>
    <property type="project" value="UniProtKB-SubCell"/>
</dbReference>
<dbReference type="Proteomes" id="UP000015524">
    <property type="component" value="Unassembled WGS sequence"/>
</dbReference>
<keyword evidence="6 8" id="KW-0238">DNA-binding</keyword>
<dbReference type="GO" id="GO:0006265">
    <property type="term" value="P:DNA topological change"/>
    <property type="evidence" value="ECO:0007669"/>
    <property type="project" value="UniProtKB-UniRule"/>
</dbReference>
<keyword evidence="13" id="KW-1185">Reference proteome</keyword>
<comment type="subcellular location">
    <subcellularLocation>
        <location evidence="8">Cytoplasm</location>
    </subcellularLocation>
</comment>
<dbReference type="NCBIfam" id="NF004044">
    <property type="entry name" value="PRK05561.1"/>
    <property type="match status" value="1"/>
</dbReference>
<dbReference type="GO" id="GO:0005524">
    <property type="term" value="F:ATP binding"/>
    <property type="evidence" value="ECO:0007669"/>
    <property type="project" value="UniProtKB-UniRule"/>
</dbReference>
<evidence type="ECO:0000256" key="1">
    <source>
        <dbReference type="ARBA" id="ARBA00000185"/>
    </source>
</evidence>
<name>T0GAM0_9SPHN</name>
<proteinExistence type="inferred from homology"/>
<dbReference type="Gene3D" id="2.120.10.90">
    <property type="entry name" value="DNA gyrase/topoisomerase IV, subunit A, C-terminal"/>
    <property type="match status" value="1"/>
</dbReference>
<feature type="active site" description="O-(5'-phospho-DNA)-tyrosine intermediate" evidence="8 9">
    <location>
        <position position="127"/>
    </location>
</feature>
<evidence type="ECO:0000256" key="10">
    <source>
        <dbReference type="SAM" id="MobiDB-lite"/>
    </source>
</evidence>
<dbReference type="RefSeq" id="WP_021246679.1">
    <property type="nucleotide sequence ID" value="NZ_ATIB01000086.1"/>
</dbReference>
<reference evidence="12 13" key="1">
    <citation type="journal article" date="2013" name="Genome Announc.">
        <title>Draft Genome Sequence of a Hexachlorocyclohexane-Degrading Bacterium, Sphingobium baderi Strain LL03T.</title>
        <authorList>
            <person name="Kaur J."/>
            <person name="Verma H."/>
            <person name="Tripathi C."/>
            <person name="Khurana J.P."/>
            <person name="Lal R."/>
        </authorList>
    </citation>
    <scope>NUCLEOTIDE SEQUENCE [LARGE SCALE GENOMIC DNA]</scope>
    <source>
        <strain evidence="12 13">LL03</strain>
    </source>
</reference>
<dbReference type="AlphaFoldDB" id="T0GAM0"/>
<dbReference type="PATRIC" id="fig|1114964.3.peg.4064"/>
<comment type="catalytic activity">
    <reaction evidence="1 8 9">
        <text>ATP-dependent breakage, passage and rejoining of double-stranded DNA.</text>
        <dbReference type="EC" id="5.6.2.2"/>
    </reaction>
</comment>
<dbReference type="GO" id="GO:0003677">
    <property type="term" value="F:DNA binding"/>
    <property type="evidence" value="ECO:0007669"/>
    <property type="project" value="UniProtKB-UniRule"/>
</dbReference>
<comment type="subunit">
    <text evidence="8">Heterotetramer, composed of two GyrA and two GyrB chains. In the heterotetramer, GyrA contains the active site tyrosine that forms a transient covalent intermediate with DNA, while GyrB binds cofactors and catalyzes ATP hydrolysis.</text>
</comment>
<evidence type="ECO:0000313" key="12">
    <source>
        <dbReference type="EMBL" id="EQA97681.1"/>
    </source>
</evidence>
<dbReference type="InterPro" id="IPR035516">
    <property type="entry name" value="Gyrase/topoIV_suA_C"/>
</dbReference>
<evidence type="ECO:0000256" key="5">
    <source>
        <dbReference type="ARBA" id="ARBA00023029"/>
    </source>
</evidence>
<dbReference type="CDD" id="cd00187">
    <property type="entry name" value="TOP4c"/>
    <property type="match status" value="1"/>
</dbReference>
<dbReference type="Pfam" id="PF03989">
    <property type="entry name" value="DNA_gyraseA_C"/>
    <property type="match status" value="6"/>
</dbReference>
<dbReference type="HAMAP" id="MF_01897">
    <property type="entry name" value="GyrA"/>
    <property type="match status" value="1"/>
</dbReference>
<dbReference type="Gene3D" id="3.90.199.10">
    <property type="entry name" value="Topoisomerase II, domain 5"/>
    <property type="match status" value="1"/>
</dbReference>
<dbReference type="PANTHER" id="PTHR43493">
    <property type="entry name" value="DNA GYRASE/TOPOISOMERASE SUBUNIT A"/>
    <property type="match status" value="1"/>
</dbReference>
<evidence type="ECO:0000256" key="7">
    <source>
        <dbReference type="ARBA" id="ARBA00023235"/>
    </source>
</evidence>
<dbReference type="InterPro" id="IPR002205">
    <property type="entry name" value="Topo_IIA_dom_A"/>
</dbReference>
<organism evidence="12 13">
    <name type="scientific">Sphingobium baderi LL03</name>
    <dbReference type="NCBI Taxonomy" id="1114964"/>
    <lineage>
        <taxon>Bacteria</taxon>
        <taxon>Pseudomonadati</taxon>
        <taxon>Pseudomonadota</taxon>
        <taxon>Alphaproteobacteria</taxon>
        <taxon>Sphingomonadales</taxon>
        <taxon>Sphingomonadaceae</taxon>
        <taxon>Sphingobium</taxon>
    </lineage>
</organism>
<gene>
    <name evidence="8" type="primary">gyrA</name>
    <name evidence="12" type="ORF">L485_20710</name>
</gene>
<dbReference type="NCBIfam" id="NF004043">
    <property type="entry name" value="PRK05560.1"/>
    <property type="match status" value="1"/>
</dbReference>
<keyword evidence="7 8" id="KW-0413">Isomerase</keyword>
<dbReference type="eggNOG" id="COG0188">
    <property type="taxonomic scope" value="Bacteria"/>
</dbReference>
<feature type="region of interest" description="Disordered" evidence="10">
    <location>
        <begin position="879"/>
        <end position="901"/>
    </location>
</feature>
<dbReference type="InterPro" id="IPR013757">
    <property type="entry name" value="Topo_IIA_A_a_sf"/>
</dbReference>
<evidence type="ECO:0000256" key="3">
    <source>
        <dbReference type="ARBA" id="ARBA00022741"/>
    </source>
</evidence>
<feature type="domain" description="Topo IIA-type catalytic" evidence="11">
    <location>
        <begin position="39"/>
        <end position="528"/>
    </location>
</feature>
<keyword evidence="5 8" id="KW-0799">Topoisomerase</keyword>
<dbReference type="FunFam" id="1.10.268.10:FF:000001">
    <property type="entry name" value="DNA gyrase subunit A"/>
    <property type="match status" value="1"/>
</dbReference>
<dbReference type="EC" id="5.6.2.2" evidence="8"/>
<comment type="miscellaneous">
    <text evidence="8">Few gyrases are as efficient as E.coli at forming negative supercoils. Not all organisms have 2 type II topoisomerases; in organisms with a single type II topoisomerase this enzyme also has to decatenate newly replicated chromosomes.</text>
</comment>
<comment type="caution">
    <text evidence="12">The sequence shown here is derived from an EMBL/GenBank/DDBJ whole genome shotgun (WGS) entry which is preliminary data.</text>
</comment>
<dbReference type="InterPro" id="IPR050220">
    <property type="entry name" value="Type_II_DNA_Topoisomerases"/>
</dbReference>
<accession>T0GAM0</accession>
<keyword evidence="3 8" id="KW-0547">Nucleotide-binding</keyword>
<dbReference type="Pfam" id="PF00521">
    <property type="entry name" value="DNA_topoisoIV"/>
    <property type="match status" value="1"/>
</dbReference>
<sequence>MTDETILADPSDISPVSIVDEMKASYLDYAMSVIVARALPDVRDGLKPVHRRILFSAHESGFYHNKPYRKSARIVGDVIGKYHPHGDSAIYDALARMTQDWSMRVPLIDGQGNFGSMDPDPPAAMRYTEARLAKVTTALLDDLDKDTVDFQPNYDASESEPQVLPARFPNLLVNGAGGIAVGMATNIPPHNLGEVIRACLAYIDNPGITVDELIQIVPGPDFPTAPLILGQSGARSAYHTGRGSIMMRSRHEIEEGRGDRRSIVLTAIPYQVGKNGLVEKIAEAAKDKRIEGISDIRDESNREGVRIVMDLKRDATPEVVLNQLWRNTPAQSSFPANMLAIRGGRPEILNLRDIIEAFVRFREEVITRRTKYELNKARDRAHILLGLVIAVTNLDEVVRIIRGSASPAEARESLLSREWAVEQIAPYLRLVEAIETEATGDTYRLSDIQVRAILDLRLHRLTALGRDEIGNELAELAAAITEYLEILGNRVKLYGVMREEFEAIERDFATPRISEITAAADGIEDEDLIEREDMVVTVTMQGYIKRTPLDTFRAQARGGKGRSGMATKDEDAVTELFVTSTHTPVLFFSTIGKVYRLKVWRLPEGGPATRGRPMVNLLPLGPGETISTVLPLPEDEAEWSKLHVMFATARGSVRRNSMDAFTNIPSNGKIAMKFEGEDTDDRLIGVALLDESDDVLLATRQGKAIRFPGDDVREFQSRNSTGVRGIRLGEGDEVMSLSILHRAGITDQEERDDYLRFAPWKAEKEGARQMTAERFEELQAREQFILTVCANGYGKLSSAYEYRRTGRGGQGITNIDNIGRNGPVVASFPATRQDQLMLVTDQAKLIRMGLDSLRVIGRNSAGVRLFNVADDEHVVSAARIEESEEDGALASDGEAQEATEA</sequence>
<dbReference type="PANTHER" id="PTHR43493:SF5">
    <property type="entry name" value="DNA GYRASE SUBUNIT A, CHLOROPLASTIC_MITOCHONDRIAL"/>
    <property type="match status" value="1"/>
</dbReference>
<keyword evidence="8" id="KW-0963">Cytoplasm</keyword>
<evidence type="ECO:0000256" key="9">
    <source>
        <dbReference type="PROSITE-ProRule" id="PRU01384"/>
    </source>
</evidence>
<dbReference type="OrthoDB" id="9806486at2"/>
<comment type="function">
    <text evidence="8">A type II topoisomerase that negatively supercoils closed circular double-stranded (ds) DNA in an ATP-dependent manner to modulate DNA topology and maintain chromosomes in an underwound state. Negative supercoiling favors strand separation, and DNA replication, transcription, recombination and repair, all of which involve strand separation. Also able to catalyze the interconversion of other topological isomers of dsDNA rings, including catenanes and knotted rings. Type II topoisomerases break and join 2 DNA strands simultaneously in an ATP-dependent manner.</text>
</comment>
<dbReference type="InterPro" id="IPR005743">
    <property type="entry name" value="GyrA"/>
</dbReference>
<dbReference type="FunFam" id="3.90.199.10:FF:000001">
    <property type="entry name" value="DNA gyrase subunit A"/>
    <property type="match status" value="1"/>
</dbReference>
<dbReference type="Gene3D" id="3.30.1360.40">
    <property type="match status" value="1"/>
</dbReference>
<dbReference type="FunFam" id="3.30.1360.40:FF:000002">
    <property type="entry name" value="DNA gyrase subunit A"/>
    <property type="match status" value="1"/>
</dbReference>
<dbReference type="InterPro" id="IPR006691">
    <property type="entry name" value="GyrA/parC_rep"/>
</dbReference>
<dbReference type="InterPro" id="IPR013758">
    <property type="entry name" value="Topo_IIA_A/C_ab"/>
</dbReference>
<comment type="similarity">
    <text evidence="2 8">Belongs to the type II topoisomerase GyrA/ParC subunit family.</text>
</comment>
<evidence type="ECO:0000256" key="6">
    <source>
        <dbReference type="ARBA" id="ARBA00023125"/>
    </source>
</evidence>
<dbReference type="SUPFAM" id="SSF56719">
    <property type="entry name" value="Type II DNA topoisomerase"/>
    <property type="match status" value="1"/>
</dbReference>
<dbReference type="GO" id="GO:0005694">
    <property type="term" value="C:chromosome"/>
    <property type="evidence" value="ECO:0007669"/>
    <property type="project" value="InterPro"/>
</dbReference>
<dbReference type="SMART" id="SM00434">
    <property type="entry name" value="TOP4c"/>
    <property type="match status" value="1"/>
</dbReference>
<dbReference type="GO" id="GO:0009330">
    <property type="term" value="C:DNA topoisomerase type II (double strand cut, ATP-hydrolyzing) complex"/>
    <property type="evidence" value="ECO:0007669"/>
    <property type="project" value="TreeGrafter"/>
</dbReference>
<evidence type="ECO:0000256" key="8">
    <source>
        <dbReference type="HAMAP-Rule" id="MF_01897"/>
    </source>
</evidence>